<keyword evidence="2" id="KW-1185">Reference proteome</keyword>
<dbReference type="Proteomes" id="UP001365128">
    <property type="component" value="Unassembled WGS sequence"/>
</dbReference>
<reference evidence="1 2" key="1">
    <citation type="submission" date="2024-04" db="EMBL/GenBank/DDBJ databases">
        <title>Phyllosticta paracitricarpa is synonymous to the EU quarantine fungus P. citricarpa based on phylogenomic analyses.</title>
        <authorList>
            <consortium name="Lawrence Berkeley National Laboratory"/>
            <person name="Van Ingen-Buijs V.A."/>
            <person name="Van Westerhoven A.C."/>
            <person name="Haridas S."/>
            <person name="Skiadas P."/>
            <person name="Martin F."/>
            <person name="Groenewald J.Z."/>
            <person name="Crous P.W."/>
            <person name="Seidl M.F."/>
        </authorList>
    </citation>
    <scope>NUCLEOTIDE SEQUENCE [LARGE SCALE GENOMIC DNA]</scope>
    <source>
        <strain evidence="1 2">CBS 122670</strain>
    </source>
</reference>
<proteinExistence type="predicted"/>
<protein>
    <submittedName>
        <fullName evidence="1">Uncharacterized protein</fullName>
    </submittedName>
</protein>
<comment type="caution">
    <text evidence="1">The sequence shown here is derived from an EMBL/GenBank/DDBJ whole genome shotgun (WGS) entry which is preliminary data.</text>
</comment>
<evidence type="ECO:0000313" key="1">
    <source>
        <dbReference type="EMBL" id="KAK7535707.1"/>
    </source>
</evidence>
<accession>A0ABR1LKG5</accession>
<gene>
    <name evidence="1" type="ORF">IWX46DRAFT_273206</name>
</gene>
<dbReference type="EMBL" id="JBBPDW010000038">
    <property type="protein sequence ID" value="KAK7535707.1"/>
    <property type="molecule type" value="Genomic_DNA"/>
</dbReference>
<organism evidence="1 2">
    <name type="scientific">Phyllosticta citricarpa</name>
    <dbReference type="NCBI Taxonomy" id="55181"/>
    <lineage>
        <taxon>Eukaryota</taxon>
        <taxon>Fungi</taxon>
        <taxon>Dikarya</taxon>
        <taxon>Ascomycota</taxon>
        <taxon>Pezizomycotina</taxon>
        <taxon>Dothideomycetes</taxon>
        <taxon>Dothideomycetes incertae sedis</taxon>
        <taxon>Botryosphaeriales</taxon>
        <taxon>Phyllostictaceae</taxon>
        <taxon>Phyllosticta</taxon>
    </lineage>
</organism>
<sequence length="255" mass="28678">MVGERQRRAEEMSRGAVWRRSVDWVARLGVTCEAWLLDLWCWWARAGVSTFFLVSDFFCRLFCLAIVVSKKLREGRGKKGFCRLGLVVEVEVLGARPNCWTLCDGMVLVCELGEDCSSARGRRVGRIRSFCCCVLFQEFVASKCNGPGEVRAKKRQLKHLNPRCLTWRSIERQHFSSTVCSLVFLSINQQQVMPARYTRVNSAIAAICLYGIPMTWNRACRMGKTIRPGTTISSRLRLTGLGASASLPRADNLGG</sequence>
<name>A0ABR1LKG5_9PEZI</name>
<evidence type="ECO:0000313" key="2">
    <source>
        <dbReference type="Proteomes" id="UP001365128"/>
    </source>
</evidence>